<protein>
    <recommendedName>
        <fullName evidence="1">DUF4439 domain-containing protein</fullName>
    </recommendedName>
</protein>
<feature type="non-terminal residue" evidence="2">
    <location>
        <position position="128"/>
    </location>
</feature>
<dbReference type="InterPro" id="IPR012347">
    <property type="entry name" value="Ferritin-like"/>
</dbReference>
<dbReference type="Proteomes" id="UP000019753">
    <property type="component" value="Unassembled WGS sequence"/>
</dbReference>
<evidence type="ECO:0000259" key="1">
    <source>
        <dbReference type="Pfam" id="PF14530"/>
    </source>
</evidence>
<reference evidence="2 3" key="1">
    <citation type="submission" date="2014-01" db="EMBL/GenBank/DDBJ databases">
        <title>Actinotalea ferrariae CF5-4.</title>
        <authorList>
            <person name="Chen F."/>
            <person name="Li Y."/>
            <person name="Wang G."/>
        </authorList>
    </citation>
    <scope>NUCLEOTIDE SEQUENCE [LARGE SCALE GENOMIC DNA]</scope>
    <source>
        <strain evidence="2 3">CF5-4</strain>
    </source>
</reference>
<dbReference type="OrthoDB" id="5147836at2"/>
<gene>
    <name evidence="2" type="ORF">N866_17625</name>
</gene>
<dbReference type="Gene3D" id="1.20.1260.10">
    <property type="match status" value="1"/>
</dbReference>
<sequence length="128" mass="12988">EPWRVVPAEPTGPPSGVAASAVLPLVTAEDLAGQAWEVVAARREDDARTTAAERATAHRDRAEAWAVSTQVAGTGLDPRRTSYALPAGLLSGEDAASTTGLADLETGLADAYATLAAQAAPAARASLL</sequence>
<dbReference type="RefSeq" id="WP_034230158.1">
    <property type="nucleotide sequence ID" value="NZ_AXCW01000613.1"/>
</dbReference>
<feature type="domain" description="DUF4439" evidence="1">
    <location>
        <begin position="26"/>
        <end position="125"/>
    </location>
</feature>
<dbReference type="Pfam" id="PF14530">
    <property type="entry name" value="DUF4439"/>
    <property type="match status" value="1"/>
</dbReference>
<dbReference type="SUPFAM" id="SSF47240">
    <property type="entry name" value="Ferritin-like"/>
    <property type="match status" value="1"/>
</dbReference>
<proteinExistence type="predicted"/>
<dbReference type="InterPro" id="IPR029447">
    <property type="entry name" value="DUF4439"/>
</dbReference>
<evidence type="ECO:0000313" key="3">
    <source>
        <dbReference type="Proteomes" id="UP000019753"/>
    </source>
</evidence>
<organism evidence="2 3">
    <name type="scientific">Actinotalea ferrariae CF5-4</name>
    <dbReference type="NCBI Taxonomy" id="948458"/>
    <lineage>
        <taxon>Bacteria</taxon>
        <taxon>Bacillati</taxon>
        <taxon>Actinomycetota</taxon>
        <taxon>Actinomycetes</taxon>
        <taxon>Micrococcales</taxon>
        <taxon>Cellulomonadaceae</taxon>
        <taxon>Actinotalea</taxon>
    </lineage>
</organism>
<comment type="caution">
    <text evidence="2">The sequence shown here is derived from an EMBL/GenBank/DDBJ whole genome shotgun (WGS) entry which is preliminary data.</text>
</comment>
<dbReference type="EMBL" id="AXCW01000613">
    <property type="protein sequence ID" value="EYR61765.1"/>
    <property type="molecule type" value="Genomic_DNA"/>
</dbReference>
<keyword evidence="3" id="KW-1185">Reference proteome</keyword>
<evidence type="ECO:0000313" key="2">
    <source>
        <dbReference type="EMBL" id="EYR61765.1"/>
    </source>
</evidence>
<accession>A0A021VNW6</accession>
<dbReference type="AlphaFoldDB" id="A0A021VNW6"/>
<name>A0A021VNW6_9CELL</name>
<dbReference type="InterPro" id="IPR009078">
    <property type="entry name" value="Ferritin-like_SF"/>
</dbReference>
<feature type="non-terminal residue" evidence="2">
    <location>
        <position position="1"/>
    </location>
</feature>